<feature type="compositionally biased region" description="Low complexity" evidence="1">
    <location>
        <begin position="302"/>
        <end position="314"/>
    </location>
</feature>
<gene>
    <name evidence="4" type="ORF">COCNU_06G009090</name>
</gene>
<dbReference type="Proteomes" id="UP000797356">
    <property type="component" value="Chromosome 6"/>
</dbReference>
<dbReference type="Pfam" id="PF14383">
    <property type="entry name" value="VARLMGL"/>
    <property type="match status" value="1"/>
</dbReference>
<feature type="domain" description="DUF3741" evidence="3">
    <location>
        <begin position="104"/>
        <end position="127"/>
    </location>
</feature>
<feature type="region of interest" description="Disordered" evidence="1">
    <location>
        <begin position="83"/>
        <end position="111"/>
    </location>
</feature>
<reference evidence="4" key="2">
    <citation type="submission" date="2019-07" db="EMBL/GenBank/DDBJ databases">
        <authorList>
            <person name="Yang Y."/>
            <person name="Bocs S."/>
            <person name="Baudouin L."/>
        </authorList>
    </citation>
    <scope>NUCLEOTIDE SEQUENCE</scope>
    <source>
        <tissue evidence="4">Spear leaf of Hainan Tall coconut</tissue>
    </source>
</reference>
<evidence type="ECO:0000259" key="2">
    <source>
        <dbReference type="Pfam" id="PF14309"/>
    </source>
</evidence>
<evidence type="ECO:0000256" key="1">
    <source>
        <dbReference type="SAM" id="MobiDB-lite"/>
    </source>
</evidence>
<feature type="compositionally biased region" description="Polar residues" evidence="1">
    <location>
        <begin position="543"/>
        <end position="565"/>
    </location>
</feature>
<dbReference type="OrthoDB" id="1928505at2759"/>
<evidence type="ECO:0000313" key="4">
    <source>
        <dbReference type="EMBL" id="KAG1347080.1"/>
    </source>
</evidence>
<dbReference type="PANTHER" id="PTHR21726:SF61">
    <property type="entry name" value="DNAA INITIATOR-ASSOCIATING PROTEIN"/>
    <property type="match status" value="1"/>
</dbReference>
<dbReference type="InterPro" id="IPR025486">
    <property type="entry name" value="DUF4378"/>
</dbReference>
<dbReference type="Pfam" id="PF14309">
    <property type="entry name" value="DUF4378"/>
    <property type="match status" value="1"/>
</dbReference>
<feature type="domain" description="DUF4378" evidence="2">
    <location>
        <begin position="856"/>
        <end position="1013"/>
    </location>
</feature>
<sequence length="1021" mass="111849">MKDGASASSLAIAEKRPPQQKPGGGCIGVFFQLFNWKKKLFFKKLLPPVSGAAKRVSKKITGREEKMQKVSMAKLLLIADENNGGFPNTKRSEDDTSCSSSPGGLGDGMRAPGLVARLMGLESMPVARREKTRNASGSKLDGALDQASELEEICSEMGGRGKAETRPQKVQKTGVASRFSSNSFQFNRSMLASSRRQHHKLASPVKSPRMFSRRNKTRLMEAATKILEPGLQYRNQGRCALTYISSSRVSRQGSNAALFPRSSGETSNDLLVGSCKNCGNVVEVTGLMTSTKEAQVTQNGYSDSDFSNASSSHGGSEEHKPKPPVMLSGPNRTASLLAQSKVNVQNSAESGRSRATSLALQAKINVQSRVHELMEKKCRKTYDRNLCMAGEEVASGSALKHNNLRQNQLPSVHEKAFMGSEVCGRQQSRRDPYASNGTKDFVALNRNPNNCTRPRSPSKVLERNRVEMERNDVEKKNIAQKRRLVGNSQIGNEGMANVTLMKQRSSRRDLINETATGVMANRSINKNNTKIESWKQVRVGSKRGSTGMVSFTSPMSQCSGSSTHRNMIGKNRSAKELVRDASISRKLVSDAETGNFSSQKGMTQGEDALTALLKQIGESLVQDAGDAVPRKSPASGLEELISALSDGSRLPKRNSDGLPSGLGPKDNLCCDCTHLSNYANSHVDDDLFFIPHHRNLVLSRQRQKQGYPWHIQPVMGIILAQYQFLMLLSQMTAAILGVAAAAQAEAKAGISMAYPASDGDHPSPISILDASFSNDSCYSWSRSGCSGCKPESTVSSCRRMQALDPESDVLDSASSTNIGRFDTENTACSVGNSSTMHSIYSCELKLKDSKLRYYIDAISNAALLFESSSSFGSNVADYSSIDLFLHDMVEAMINASHIRTKCSSGFTENKERSSLWRLHFDCMIECLDSKYCCLCSSCYKAWSILPLLLSKDRLVKEVEKEITGWTDLAGKTSDELIERDMNLSTGTWTQFKVEAFEICMQIEDNVLQVLIDETVIDFCWC</sequence>
<organism evidence="4 5">
    <name type="scientific">Cocos nucifera</name>
    <name type="common">Coconut palm</name>
    <dbReference type="NCBI Taxonomy" id="13894"/>
    <lineage>
        <taxon>Eukaryota</taxon>
        <taxon>Viridiplantae</taxon>
        <taxon>Streptophyta</taxon>
        <taxon>Embryophyta</taxon>
        <taxon>Tracheophyta</taxon>
        <taxon>Spermatophyta</taxon>
        <taxon>Magnoliopsida</taxon>
        <taxon>Liliopsida</taxon>
        <taxon>Arecaceae</taxon>
        <taxon>Arecoideae</taxon>
        <taxon>Cocoseae</taxon>
        <taxon>Attaleinae</taxon>
        <taxon>Cocos</taxon>
    </lineage>
</organism>
<dbReference type="EMBL" id="CM017877">
    <property type="protein sequence ID" value="KAG1347080.1"/>
    <property type="molecule type" value="Genomic_DNA"/>
</dbReference>
<evidence type="ECO:0000259" key="3">
    <source>
        <dbReference type="Pfam" id="PF14383"/>
    </source>
</evidence>
<dbReference type="InterPro" id="IPR032795">
    <property type="entry name" value="DUF3741-assoc"/>
</dbReference>
<comment type="caution">
    <text evidence="4">The sequence shown here is derived from an EMBL/GenBank/DDBJ whole genome shotgun (WGS) entry which is preliminary data.</text>
</comment>
<dbReference type="PANTHER" id="PTHR21726">
    <property type="entry name" value="PHOSPHATIDYLINOSITOL N-ACETYLGLUCOSAMINYLTRANSFERASE SUBUNIT P DOWN SYNDROME CRITICAL REGION PROTEIN 5 -RELATED"/>
    <property type="match status" value="1"/>
</dbReference>
<dbReference type="AlphaFoldDB" id="A0A8K0N2Z8"/>
<feature type="region of interest" description="Disordered" evidence="1">
    <location>
        <begin position="537"/>
        <end position="567"/>
    </location>
</feature>
<accession>A0A8K0N2Z8</accession>
<name>A0A8K0N2Z8_COCNU</name>
<reference evidence="4" key="1">
    <citation type="journal article" date="2017" name="Gigascience">
        <title>The genome draft of coconut (Cocos nucifera).</title>
        <authorList>
            <person name="Xiao Y."/>
            <person name="Xu P."/>
            <person name="Fan H."/>
            <person name="Baudouin L."/>
            <person name="Xia W."/>
            <person name="Bocs S."/>
            <person name="Xu J."/>
            <person name="Li Q."/>
            <person name="Guo A."/>
            <person name="Zhou L."/>
            <person name="Li J."/>
            <person name="Wu Y."/>
            <person name="Ma Z."/>
            <person name="Armero A."/>
            <person name="Issali A.E."/>
            <person name="Liu N."/>
            <person name="Peng M."/>
            <person name="Yang Y."/>
        </authorList>
    </citation>
    <scope>NUCLEOTIDE SEQUENCE</scope>
    <source>
        <tissue evidence="4">Spear leaf of Hainan Tall coconut</tissue>
    </source>
</reference>
<keyword evidence="5" id="KW-1185">Reference proteome</keyword>
<feature type="region of interest" description="Disordered" evidence="1">
    <location>
        <begin position="1"/>
        <end position="21"/>
    </location>
</feature>
<protein>
    <submittedName>
        <fullName evidence="4">Putative Epididymal secretory protein E1</fullName>
    </submittedName>
</protein>
<proteinExistence type="predicted"/>
<evidence type="ECO:0000313" key="5">
    <source>
        <dbReference type="Proteomes" id="UP000797356"/>
    </source>
</evidence>
<feature type="region of interest" description="Disordered" evidence="1">
    <location>
        <begin position="295"/>
        <end position="331"/>
    </location>
</feature>